<protein>
    <submittedName>
        <fullName evidence="2">Uncharacterized protein</fullName>
    </submittedName>
</protein>
<dbReference type="Proteomes" id="UP000315471">
    <property type="component" value="Unassembled WGS sequence"/>
</dbReference>
<keyword evidence="1" id="KW-0812">Transmembrane</keyword>
<evidence type="ECO:0000313" key="2">
    <source>
        <dbReference type="EMBL" id="TWU45893.1"/>
    </source>
</evidence>
<feature type="transmembrane region" description="Helical" evidence="1">
    <location>
        <begin position="58"/>
        <end position="80"/>
    </location>
</feature>
<dbReference type="AlphaFoldDB" id="A0A5C6E896"/>
<accession>A0A5C6E896</accession>
<keyword evidence="1" id="KW-0472">Membrane</keyword>
<proteinExistence type="predicted"/>
<feature type="transmembrane region" description="Helical" evidence="1">
    <location>
        <begin position="21"/>
        <end position="38"/>
    </location>
</feature>
<name>A0A5C6E896_9BACT</name>
<keyword evidence="3" id="KW-1185">Reference proteome</keyword>
<comment type="caution">
    <text evidence="2">The sequence shown here is derived from an EMBL/GenBank/DDBJ whole genome shotgun (WGS) entry which is preliminary data.</text>
</comment>
<reference evidence="2 3" key="1">
    <citation type="submission" date="2019-02" db="EMBL/GenBank/DDBJ databases">
        <title>Deep-cultivation of Planctomycetes and their phenomic and genomic characterization uncovers novel biology.</title>
        <authorList>
            <person name="Wiegand S."/>
            <person name="Jogler M."/>
            <person name="Boedeker C."/>
            <person name="Pinto D."/>
            <person name="Vollmers J."/>
            <person name="Rivas-Marin E."/>
            <person name="Kohn T."/>
            <person name="Peeters S.H."/>
            <person name="Heuer A."/>
            <person name="Rast P."/>
            <person name="Oberbeckmann S."/>
            <person name="Bunk B."/>
            <person name="Jeske O."/>
            <person name="Meyerdierks A."/>
            <person name="Storesund J.E."/>
            <person name="Kallscheuer N."/>
            <person name="Luecker S."/>
            <person name="Lage O.M."/>
            <person name="Pohl T."/>
            <person name="Merkel B.J."/>
            <person name="Hornburger P."/>
            <person name="Mueller R.-W."/>
            <person name="Bruemmer F."/>
            <person name="Labrenz M."/>
            <person name="Spormann A.M."/>
            <person name="Op Den Camp H."/>
            <person name="Overmann J."/>
            <person name="Amann R."/>
            <person name="Jetten M.S.M."/>
            <person name="Mascher T."/>
            <person name="Medema M.H."/>
            <person name="Devos D.P."/>
            <person name="Kaster A.-K."/>
            <person name="Ovreas L."/>
            <person name="Rohde M."/>
            <person name="Galperin M.Y."/>
            <person name="Jogler C."/>
        </authorList>
    </citation>
    <scope>NUCLEOTIDE SEQUENCE [LARGE SCALE GENOMIC DNA]</scope>
    <source>
        <strain evidence="2 3">Q31b</strain>
    </source>
</reference>
<gene>
    <name evidence="2" type="ORF">Q31b_10690</name>
</gene>
<dbReference type="OrthoDB" id="290191at2"/>
<sequence>MAESRNHASQKTTIDRIPNGLIVLVFVAFLLKGPVGALDAFWQYTKSLLTSFAGGEDLLIEVLCQTIPLTLSIAIIAYLFRGGWLHFRSSTAVSICSIVIVVATWFGGQLRRSIENDDVAMPPRMSNRSLTAVSLRELSVKRDDFREYSNGESISLGEALKVITDNRSMNQKNEPSRQGAVPRVSLFPESGGILGTTARALNQVLGYFVSYGPRLFLAAVVLGIYIGCRLHSLWEECGFHAPWKPESIEQIKAG</sequence>
<feature type="transmembrane region" description="Helical" evidence="1">
    <location>
        <begin position="92"/>
        <end position="108"/>
    </location>
</feature>
<evidence type="ECO:0000313" key="3">
    <source>
        <dbReference type="Proteomes" id="UP000315471"/>
    </source>
</evidence>
<dbReference type="RefSeq" id="WP_146598510.1">
    <property type="nucleotide sequence ID" value="NZ_SJPY01000001.1"/>
</dbReference>
<dbReference type="EMBL" id="SJPY01000001">
    <property type="protein sequence ID" value="TWU45893.1"/>
    <property type="molecule type" value="Genomic_DNA"/>
</dbReference>
<evidence type="ECO:0000256" key="1">
    <source>
        <dbReference type="SAM" id="Phobius"/>
    </source>
</evidence>
<organism evidence="2 3">
    <name type="scientific">Novipirellula aureliae</name>
    <dbReference type="NCBI Taxonomy" id="2527966"/>
    <lineage>
        <taxon>Bacteria</taxon>
        <taxon>Pseudomonadati</taxon>
        <taxon>Planctomycetota</taxon>
        <taxon>Planctomycetia</taxon>
        <taxon>Pirellulales</taxon>
        <taxon>Pirellulaceae</taxon>
        <taxon>Novipirellula</taxon>
    </lineage>
</organism>
<keyword evidence="1" id="KW-1133">Transmembrane helix</keyword>